<protein>
    <recommendedName>
        <fullName evidence="2">Neurotransmitter-gated ion-channel transmembrane domain-containing protein</fullName>
    </recommendedName>
</protein>
<evidence type="ECO:0000313" key="3">
    <source>
        <dbReference type="EMBL" id="KAH3789162.1"/>
    </source>
</evidence>
<gene>
    <name evidence="3" type="ORF">DPMN_167334</name>
</gene>
<feature type="transmembrane region" description="Helical" evidence="1">
    <location>
        <begin position="135"/>
        <end position="155"/>
    </location>
</feature>
<dbReference type="GO" id="GO:0005216">
    <property type="term" value="F:monoatomic ion channel activity"/>
    <property type="evidence" value="ECO:0007669"/>
    <property type="project" value="InterPro"/>
</dbReference>
<dbReference type="InterPro" id="IPR038050">
    <property type="entry name" value="Neuro_actylchol_rec"/>
</dbReference>
<dbReference type="EMBL" id="JAIWYP010000008">
    <property type="protein sequence ID" value="KAH3789162.1"/>
    <property type="molecule type" value="Genomic_DNA"/>
</dbReference>
<dbReference type="Gene3D" id="1.20.58.390">
    <property type="entry name" value="Neurotransmitter-gated ion-channel transmembrane domain"/>
    <property type="match status" value="1"/>
</dbReference>
<name>A0A9D4EZN1_DREPO</name>
<feature type="transmembrane region" description="Helical" evidence="1">
    <location>
        <begin position="109"/>
        <end position="128"/>
    </location>
</feature>
<dbReference type="InterPro" id="IPR006201">
    <property type="entry name" value="Neur_channel"/>
</dbReference>
<dbReference type="InterPro" id="IPR006029">
    <property type="entry name" value="Neurotrans-gated_channel_TM"/>
</dbReference>
<dbReference type="GO" id="GO:0016020">
    <property type="term" value="C:membrane"/>
    <property type="evidence" value="ECO:0007669"/>
    <property type="project" value="InterPro"/>
</dbReference>
<accession>A0A9D4EZN1</accession>
<reference evidence="3" key="2">
    <citation type="submission" date="2020-11" db="EMBL/GenBank/DDBJ databases">
        <authorList>
            <person name="McCartney M.A."/>
            <person name="Auch B."/>
            <person name="Kono T."/>
            <person name="Mallez S."/>
            <person name="Becker A."/>
            <person name="Gohl D.M."/>
            <person name="Silverstein K.A.T."/>
            <person name="Koren S."/>
            <person name="Bechman K.B."/>
            <person name="Herman A."/>
            <person name="Abrahante J.E."/>
            <person name="Garbe J."/>
        </authorList>
    </citation>
    <scope>NUCLEOTIDE SEQUENCE</scope>
    <source>
        <strain evidence="3">Duluth1</strain>
        <tissue evidence="3">Whole animal</tissue>
    </source>
</reference>
<evidence type="ECO:0000259" key="2">
    <source>
        <dbReference type="Pfam" id="PF02932"/>
    </source>
</evidence>
<proteinExistence type="predicted"/>
<dbReference type="AlphaFoldDB" id="A0A9D4EZN1"/>
<evidence type="ECO:0000313" key="4">
    <source>
        <dbReference type="Proteomes" id="UP000828390"/>
    </source>
</evidence>
<dbReference type="Proteomes" id="UP000828390">
    <property type="component" value="Unassembled WGS sequence"/>
</dbReference>
<sequence>MYVCDSVAQCGAAKYHKQQQLVVNVYLALREEYLGILIRSFRPHVTMWDILSTAARAVNTEESEVVFEIKLKRKPGFYIINIIVPVILLSILNTFSFVLPNTSGERANFSVTVFLSLAVFLTIVAASLPTNADSVSLLSVFFILMSASSTLMVAVSSASTINHPKHDEPPYWPGILGSVLISQHSEMQDMQTYTSETINVA</sequence>
<feature type="domain" description="Neurotransmitter-gated ion-channel transmembrane" evidence="2">
    <location>
        <begin position="82"/>
        <end position="164"/>
    </location>
</feature>
<keyword evidence="1" id="KW-0812">Transmembrane</keyword>
<feature type="transmembrane region" description="Helical" evidence="1">
    <location>
        <begin position="77"/>
        <end position="97"/>
    </location>
</feature>
<dbReference type="GO" id="GO:0004888">
    <property type="term" value="F:transmembrane signaling receptor activity"/>
    <property type="evidence" value="ECO:0007669"/>
    <property type="project" value="InterPro"/>
</dbReference>
<keyword evidence="4" id="KW-1185">Reference proteome</keyword>
<dbReference type="Pfam" id="PF02932">
    <property type="entry name" value="Neur_chan_memb"/>
    <property type="match status" value="1"/>
</dbReference>
<dbReference type="CDD" id="cd19051">
    <property type="entry name" value="LGIC_TM_cation"/>
    <property type="match status" value="1"/>
</dbReference>
<reference evidence="3" key="1">
    <citation type="journal article" date="2019" name="bioRxiv">
        <title>The Genome of the Zebra Mussel, Dreissena polymorpha: A Resource for Invasive Species Research.</title>
        <authorList>
            <person name="McCartney M.A."/>
            <person name="Auch B."/>
            <person name="Kono T."/>
            <person name="Mallez S."/>
            <person name="Zhang Y."/>
            <person name="Obille A."/>
            <person name="Becker A."/>
            <person name="Abrahante J.E."/>
            <person name="Garbe J."/>
            <person name="Badalamenti J.P."/>
            <person name="Herman A."/>
            <person name="Mangelson H."/>
            <person name="Liachko I."/>
            <person name="Sullivan S."/>
            <person name="Sone E.D."/>
            <person name="Koren S."/>
            <person name="Silverstein K.A.T."/>
            <person name="Beckman K.B."/>
            <person name="Gohl D.M."/>
        </authorList>
    </citation>
    <scope>NUCLEOTIDE SEQUENCE</scope>
    <source>
        <strain evidence="3">Duluth1</strain>
        <tissue evidence="3">Whole animal</tissue>
    </source>
</reference>
<organism evidence="3 4">
    <name type="scientific">Dreissena polymorpha</name>
    <name type="common">Zebra mussel</name>
    <name type="synonym">Mytilus polymorpha</name>
    <dbReference type="NCBI Taxonomy" id="45954"/>
    <lineage>
        <taxon>Eukaryota</taxon>
        <taxon>Metazoa</taxon>
        <taxon>Spiralia</taxon>
        <taxon>Lophotrochozoa</taxon>
        <taxon>Mollusca</taxon>
        <taxon>Bivalvia</taxon>
        <taxon>Autobranchia</taxon>
        <taxon>Heteroconchia</taxon>
        <taxon>Euheterodonta</taxon>
        <taxon>Imparidentia</taxon>
        <taxon>Neoheterodontei</taxon>
        <taxon>Myida</taxon>
        <taxon>Dreissenoidea</taxon>
        <taxon>Dreissenidae</taxon>
        <taxon>Dreissena</taxon>
    </lineage>
</organism>
<dbReference type="InterPro" id="IPR036719">
    <property type="entry name" value="Neuro-gated_channel_TM_sf"/>
</dbReference>
<keyword evidence="1" id="KW-1133">Transmembrane helix</keyword>
<dbReference type="SUPFAM" id="SSF90112">
    <property type="entry name" value="Neurotransmitter-gated ion-channel transmembrane pore"/>
    <property type="match status" value="1"/>
</dbReference>
<evidence type="ECO:0000256" key="1">
    <source>
        <dbReference type="SAM" id="Phobius"/>
    </source>
</evidence>
<dbReference type="PANTHER" id="PTHR18945">
    <property type="entry name" value="NEUROTRANSMITTER GATED ION CHANNEL"/>
    <property type="match status" value="1"/>
</dbReference>
<comment type="caution">
    <text evidence="3">The sequence shown here is derived from an EMBL/GenBank/DDBJ whole genome shotgun (WGS) entry which is preliminary data.</text>
</comment>
<keyword evidence="1" id="KW-0472">Membrane</keyword>